<evidence type="ECO:0000256" key="11">
    <source>
        <dbReference type="ARBA" id="ARBA00037924"/>
    </source>
</evidence>
<evidence type="ECO:0000256" key="7">
    <source>
        <dbReference type="ARBA" id="ARBA00022946"/>
    </source>
</evidence>
<keyword evidence="8" id="KW-0443">Lipid metabolism</keyword>
<dbReference type="Pfam" id="PF00108">
    <property type="entry name" value="Thiolase_N"/>
    <property type="match status" value="1"/>
</dbReference>
<dbReference type="PANTHER" id="PTHR43853:SF8">
    <property type="entry name" value="3-KETOACYL-COA THIOLASE, PEROXISOMAL"/>
    <property type="match status" value="1"/>
</dbReference>
<dbReference type="GO" id="GO:0042619">
    <property type="term" value="P:poly-hydroxybutyrate biosynthetic process"/>
    <property type="evidence" value="ECO:0007669"/>
    <property type="project" value="UniProtKB-KW"/>
</dbReference>
<dbReference type="GO" id="GO:0003988">
    <property type="term" value="F:acetyl-CoA C-acyltransferase activity"/>
    <property type="evidence" value="ECO:0007669"/>
    <property type="project" value="UniProtKB-ARBA"/>
</dbReference>
<evidence type="ECO:0000256" key="1">
    <source>
        <dbReference type="ARBA" id="ARBA00004275"/>
    </source>
</evidence>
<evidence type="ECO:0000256" key="3">
    <source>
        <dbReference type="ARBA" id="ARBA00010982"/>
    </source>
</evidence>
<evidence type="ECO:0000313" key="16">
    <source>
        <dbReference type="EMBL" id="EJW20631.1"/>
    </source>
</evidence>
<feature type="domain" description="Thiolase C-terminal" evidence="15">
    <location>
        <begin position="284"/>
        <end position="404"/>
    </location>
</feature>
<keyword evidence="17" id="KW-1185">Reference proteome</keyword>
<evidence type="ECO:0000259" key="15">
    <source>
        <dbReference type="Pfam" id="PF02803"/>
    </source>
</evidence>
<gene>
    <name evidence="16" type="ORF">IMCC14465_15180</name>
</gene>
<evidence type="ECO:0000256" key="4">
    <source>
        <dbReference type="ARBA" id="ARBA00022679"/>
    </source>
</evidence>
<comment type="subcellular location">
    <subcellularLocation>
        <location evidence="1">Peroxisome</location>
    </subcellularLocation>
</comment>
<evidence type="ECO:0000259" key="14">
    <source>
        <dbReference type="Pfam" id="PF00108"/>
    </source>
</evidence>
<organism evidence="16 17">
    <name type="scientific">alpha proteobacterium IMCC14465</name>
    <dbReference type="NCBI Taxonomy" id="1220535"/>
    <lineage>
        <taxon>Bacteria</taxon>
        <taxon>Pseudomonadati</taxon>
        <taxon>Pseudomonadota</taxon>
        <taxon>Alphaproteobacteria</taxon>
        <taxon>PS1 clade</taxon>
    </lineage>
</organism>
<evidence type="ECO:0008006" key="18">
    <source>
        <dbReference type="Google" id="ProtNLM"/>
    </source>
</evidence>
<dbReference type="InterPro" id="IPR002155">
    <property type="entry name" value="Thiolase"/>
</dbReference>
<feature type="active site" description="Acyl-thioester intermediate" evidence="12">
    <location>
        <position position="102"/>
    </location>
</feature>
<dbReference type="PANTHER" id="PTHR43853">
    <property type="entry name" value="3-KETOACYL-COA THIOLASE, PEROXISOMAL"/>
    <property type="match status" value="1"/>
</dbReference>
<dbReference type="InterPro" id="IPR020617">
    <property type="entry name" value="Thiolase_C"/>
</dbReference>
<feature type="active site" description="Proton acceptor" evidence="12">
    <location>
        <position position="392"/>
    </location>
</feature>
<evidence type="ECO:0000256" key="13">
    <source>
        <dbReference type="RuleBase" id="RU003557"/>
    </source>
</evidence>
<protein>
    <recommendedName>
        <fullName evidence="18">Acetyl-CoA acetyltransferase</fullName>
    </recommendedName>
</protein>
<keyword evidence="7" id="KW-0809">Transit peptide</keyword>
<dbReference type="GO" id="GO:0006635">
    <property type="term" value="P:fatty acid beta-oxidation"/>
    <property type="evidence" value="ECO:0007669"/>
    <property type="project" value="TreeGrafter"/>
</dbReference>
<reference evidence="16 17" key="1">
    <citation type="journal article" date="2012" name="J. Bacteriol.">
        <title>Genome Sequence of Strain IMCC14465, Isolated from the East Sea, Belonging to the PS1 Clade of Alphaproteobacteria.</title>
        <authorList>
            <person name="Yang S.J."/>
            <person name="Kang I."/>
            <person name="Cho J.C."/>
        </authorList>
    </citation>
    <scope>NUCLEOTIDE SEQUENCE [LARGE SCALE GENOMIC DNA]</scope>
    <source>
        <strain evidence="16 17">IMCC14465</strain>
    </source>
</reference>
<evidence type="ECO:0000313" key="17">
    <source>
        <dbReference type="Proteomes" id="UP000004836"/>
    </source>
</evidence>
<dbReference type="AlphaFoldDB" id="J9DFI3"/>
<dbReference type="SUPFAM" id="SSF53901">
    <property type="entry name" value="Thiolase-like"/>
    <property type="match status" value="2"/>
</dbReference>
<dbReference type="InterPro" id="IPR020615">
    <property type="entry name" value="Thiolase_acyl_enz_int_AS"/>
</dbReference>
<dbReference type="PROSITE" id="PS00098">
    <property type="entry name" value="THIOLASE_1"/>
    <property type="match status" value="1"/>
</dbReference>
<dbReference type="FunFam" id="3.40.47.10:FF:000010">
    <property type="entry name" value="Acetyl-CoA acetyltransferase (Thiolase)"/>
    <property type="match status" value="1"/>
</dbReference>
<dbReference type="PATRIC" id="fig|1220535.3.peg.1511"/>
<comment type="pathway">
    <text evidence="2">Lipid metabolism.</text>
</comment>
<dbReference type="InterPro" id="IPR016039">
    <property type="entry name" value="Thiolase-like"/>
</dbReference>
<dbReference type="eggNOG" id="COG0183">
    <property type="taxonomic scope" value="Bacteria"/>
</dbReference>
<dbReference type="PROSITE" id="PS00737">
    <property type="entry name" value="THIOLASE_2"/>
    <property type="match status" value="1"/>
</dbReference>
<dbReference type="GO" id="GO:0005737">
    <property type="term" value="C:cytoplasm"/>
    <property type="evidence" value="ECO:0007669"/>
    <property type="project" value="UniProtKB-ARBA"/>
</dbReference>
<feature type="domain" description="Thiolase N-terminal" evidence="14">
    <location>
        <begin position="17"/>
        <end position="275"/>
    </location>
</feature>
<dbReference type="EMBL" id="ALYF01000006">
    <property type="protein sequence ID" value="EJW20631.1"/>
    <property type="molecule type" value="Genomic_DNA"/>
</dbReference>
<dbReference type="InterPro" id="IPR020616">
    <property type="entry name" value="Thiolase_N"/>
</dbReference>
<evidence type="ECO:0000256" key="2">
    <source>
        <dbReference type="ARBA" id="ARBA00005189"/>
    </source>
</evidence>
<comment type="caution">
    <text evidence="16">The sequence shown here is derived from an EMBL/GenBank/DDBJ whole genome shotgun (WGS) entry which is preliminary data.</text>
</comment>
<dbReference type="InterPro" id="IPR050215">
    <property type="entry name" value="Thiolase-like_sf_Thiolase"/>
</dbReference>
<dbReference type="Pfam" id="PF02803">
    <property type="entry name" value="Thiolase_C"/>
    <property type="match status" value="1"/>
</dbReference>
<dbReference type="Proteomes" id="UP000004836">
    <property type="component" value="Unassembled WGS sequence"/>
</dbReference>
<dbReference type="GO" id="GO:0010124">
    <property type="term" value="P:phenylacetate catabolic process"/>
    <property type="evidence" value="ECO:0007669"/>
    <property type="project" value="TreeGrafter"/>
</dbReference>
<comment type="pathway">
    <text evidence="11">Metabolic intermediate biosynthesis; (R)-mevalonate biosynthesis; (R)-mevalonate from acetyl-CoA: step 1/3.</text>
</comment>
<keyword evidence="4 13" id="KW-0808">Transferase</keyword>
<dbReference type="STRING" id="1220535.IMCC14465_15180"/>
<dbReference type="CDD" id="cd00751">
    <property type="entry name" value="thiolase"/>
    <property type="match status" value="1"/>
</dbReference>
<evidence type="ECO:0000256" key="6">
    <source>
        <dbReference type="ARBA" id="ARBA00022832"/>
    </source>
</evidence>
<dbReference type="PIRSF" id="PIRSF000429">
    <property type="entry name" value="Ac-CoA_Ac_transf"/>
    <property type="match status" value="1"/>
</dbReference>
<dbReference type="NCBIfam" id="TIGR01930">
    <property type="entry name" value="AcCoA-C-Actrans"/>
    <property type="match status" value="1"/>
</dbReference>
<sequence>MHDAPNYMGDFMSKEAVIVSSARTGLAKSGRGGFNMTHGATMGGHVIKSVIERAGVDPGEIEDVVMGCGWPEGATGNNIARLSAMSAGCPDTVSGVTVNRFCSSGLQTIAMAAGQVLTEDVPMAIGAGVESISLVTMQGPNMNNFTEDSLMETHPDLWMPMIETADIVAERYNVSRESQDEYALQSQQRMAAAQEAGLFKDEIVPMATKMKVVNKETGEESIVDAVVDRDDCNRPGTTLEGLASLKPVRGDDKFITAGNASQLSDGAAAVLVMEAKEAEKRNLEPLGAFRGFAVAGCAADEMGIGPVFAVPRLLERKGLTVDDIDLWELNEAFASQALYSRDRLGIDNEKFNVNGGSIAIGHPFGMTGARLVGHALMEGKRRKAKNVVVTMCIGGGMGAAGLFEVY</sequence>
<evidence type="ECO:0000256" key="9">
    <source>
        <dbReference type="ARBA" id="ARBA00023140"/>
    </source>
</evidence>
<evidence type="ECO:0000256" key="5">
    <source>
        <dbReference type="ARBA" id="ARBA00022752"/>
    </source>
</evidence>
<evidence type="ECO:0000256" key="10">
    <source>
        <dbReference type="ARBA" id="ARBA00023315"/>
    </source>
</evidence>
<proteinExistence type="inferred from homology"/>
<keyword evidence="5" id="KW-0583">PHB biosynthesis</keyword>
<keyword evidence="10 13" id="KW-0012">Acyltransferase</keyword>
<evidence type="ECO:0000256" key="8">
    <source>
        <dbReference type="ARBA" id="ARBA00023098"/>
    </source>
</evidence>
<keyword evidence="9" id="KW-0576">Peroxisome</keyword>
<comment type="similarity">
    <text evidence="3 13">Belongs to the thiolase-like superfamily. Thiolase family.</text>
</comment>
<feature type="active site" description="Proton acceptor" evidence="12">
    <location>
        <position position="362"/>
    </location>
</feature>
<keyword evidence="6" id="KW-0276">Fatty acid metabolism</keyword>
<evidence type="ECO:0000256" key="12">
    <source>
        <dbReference type="PIRSR" id="PIRSR000429-1"/>
    </source>
</evidence>
<dbReference type="InterPro" id="IPR020613">
    <property type="entry name" value="Thiolase_CS"/>
</dbReference>
<dbReference type="Gene3D" id="3.40.47.10">
    <property type="match status" value="1"/>
</dbReference>
<name>J9DFI3_9PROT</name>
<accession>J9DFI3</accession>